<keyword evidence="1 3" id="KW-0732">Signal</keyword>
<feature type="domain" description="PA" evidence="4">
    <location>
        <begin position="359"/>
        <end position="423"/>
    </location>
</feature>
<proteinExistence type="predicted"/>
<evidence type="ECO:0000256" key="1">
    <source>
        <dbReference type="ARBA" id="ARBA00022729"/>
    </source>
</evidence>
<dbReference type="PANTHER" id="PTHR22702">
    <property type="entry name" value="PROTEASE-ASSOCIATED DOMAIN-CONTAINING PROTEIN"/>
    <property type="match status" value="1"/>
</dbReference>
<organism evidence="5 6">
    <name type="scientific">Triparma laevis f. longispina</name>
    <dbReference type="NCBI Taxonomy" id="1714387"/>
    <lineage>
        <taxon>Eukaryota</taxon>
        <taxon>Sar</taxon>
        <taxon>Stramenopiles</taxon>
        <taxon>Ochrophyta</taxon>
        <taxon>Bolidophyceae</taxon>
        <taxon>Parmales</taxon>
        <taxon>Triparmaceae</taxon>
        <taxon>Triparma</taxon>
    </lineage>
</organism>
<gene>
    <name evidence="5" type="ORF">TrLO_g12181</name>
</gene>
<dbReference type="InterPro" id="IPR003137">
    <property type="entry name" value="PA_domain"/>
</dbReference>
<dbReference type="AlphaFoldDB" id="A0A9W6ZF58"/>
<accession>A0A9W6ZF58</accession>
<evidence type="ECO:0000313" key="5">
    <source>
        <dbReference type="EMBL" id="GMH53262.1"/>
    </source>
</evidence>
<dbReference type="PANTHER" id="PTHR22702:SF1">
    <property type="entry name" value="PROTEASE-ASSOCIATED DOMAIN-CONTAINING PROTEIN 1"/>
    <property type="match status" value="1"/>
</dbReference>
<evidence type="ECO:0000256" key="2">
    <source>
        <dbReference type="ARBA" id="ARBA00023180"/>
    </source>
</evidence>
<dbReference type="EMBL" id="BRXW01000424">
    <property type="protein sequence ID" value="GMH53262.1"/>
    <property type="molecule type" value="Genomic_DNA"/>
</dbReference>
<dbReference type="Gene3D" id="3.50.30.30">
    <property type="match status" value="2"/>
</dbReference>
<evidence type="ECO:0000259" key="4">
    <source>
        <dbReference type="Pfam" id="PF02225"/>
    </source>
</evidence>
<keyword evidence="2" id="KW-0325">Glycoprotein</keyword>
<evidence type="ECO:0000313" key="6">
    <source>
        <dbReference type="Proteomes" id="UP001165122"/>
    </source>
</evidence>
<dbReference type="Pfam" id="PF02225">
    <property type="entry name" value="PA"/>
    <property type="match status" value="2"/>
</dbReference>
<name>A0A9W6ZF58_9STRA</name>
<dbReference type="Proteomes" id="UP001165122">
    <property type="component" value="Unassembled WGS sequence"/>
</dbReference>
<keyword evidence="6" id="KW-1185">Reference proteome</keyword>
<dbReference type="OrthoDB" id="191098at2759"/>
<dbReference type="InterPro" id="IPR046450">
    <property type="entry name" value="PA_dom_sf"/>
</dbReference>
<dbReference type="SUPFAM" id="SSF52025">
    <property type="entry name" value="PA domain"/>
    <property type="match status" value="2"/>
</dbReference>
<feature type="signal peptide" evidence="3">
    <location>
        <begin position="1"/>
        <end position="17"/>
    </location>
</feature>
<feature type="domain" description="PA" evidence="4">
    <location>
        <begin position="195"/>
        <end position="260"/>
    </location>
</feature>
<evidence type="ECO:0000256" key="3">
    <source>
        <dbReference type="SAM" id="SignalP"/>
    </source>
</evidence>
<feature type="chain" id="PRO_5040954302" description="PA domain-containing protein" evidence="3">
    <location>
        <begin position="18"/>
        <end position="512"/>
    </location>
</feature>
<sequence length="512" mass="56646">MNLHLVTLALLLCYVYSQPQVVGGRKRRQRFGMEGLIQMGDTEITAAELKRAGVLTDNDLRAEDRNSAVNSNIVMEAEAKMAEGVDRKPSMVKLPGREEMLMLPDRESVLKFEFFRDFAREDDIEGQIEQREKAWWGRLYINNFPFSIQYLRGHFGGGAGLGEYTLLLSEPELMCDLNLFDAVMENQEKVKELKDAGQKVIIVAKRGNCTYGEKAILGESTGADGILYVNDEEGVSHPAAPDVREFKEFTPSMISQAEGDYLINVLKQTGGTIKARFVPVACVDEPKNLKTDKFCLPTTQEERDFEEAISYGGVIKSSDGIAADFLQAHYGYPLPEGTNTFGLYEGDACESLGDEKVLKHVLVKRGGCSFHNKTLNLAEAGAEVIIIVNNEPFPDRPGVGNLWDSLVISSSVVMVGSDQGEAIWKSMKGNGGVGDLVFEKDDNVRVDLYRQLAALVRKPIGDDGGFPFKKKERAKLMETMKEDMKKLGASKGLWEAYKVAAKKGGVKVKVEL</sequence>
<protein>
    <recommendedName>
        <fullName evidence="4">PA domain-containing protein</fullName>
    </recommendedName>
</protein>
<comment type="caution">
    <text evidence="5">The sequence shown here is derived from an EMBL/GenBank/DDBJ whole genome shotgun (WGS) entry which is preliminary data.</text>
</comment>
<reference evidence="6" key="1">
    <citation type="journal article" date="2023" name="Commun. Biol.">
        <title>Genome analysis of Parmales, the sister group of diatoms, reveals the evolutionary specialization of diatoms from phago-mixotrophs to photoautotrophs.</title>
        <authorList>
            <person name="Ban H."/>
            <person name="Sato S."/>
            <person name="Yoshikawa S."/>
            <person name="Yamada K."/>
            <person name="Nakamura Y."/>
            <person name="Ichinomiya M."/>
            <person name="Sato N."/>
            <person name="Blanc-Mathieu R."/>
            <person name="Endo H."/>
            <person name="Kuwata A."/>
            <person name="Ogata H."/>
        </authorList>
    </citation>
    <scope>NUCLEOTIDE SEQUENCE [LARGE SCALE GENOMIC DNA]</scope>
    <source>
        <strain evidence="6">NIES 3700</strain>
    </source>
</reference>